<dbReference type="PANTHER" id="PTHR33745">
    <property type="entry name" value="RSBT ANTAGONIST PROTEIN RSBS-RELATED"/>
    <property type="match status" value="1"/>
</dbReference>
<evidence type="ECO:0000313" key="3">
    <source>
        <dbReference type="EMBL" id="GGG84366.1"/>
    </source>
</evidence>
<dbReference type="AlphaFoldDB" id="A0A8J2ZMY9"/>
<dbReference type="InterPro" id="IPR036513">
    <property type="entry name" value="STAS_dom_sf"/>
</dbReference>
<comment type="caution">
    <text evidence="3">The sequence shown here is derived from an EMBL/GenBank/DDBJ whole genome shotgun (WGS) entry which is preliminary data.</text>
</comment>
<dbReference type="InterPro" id="IPR025751">
    <property type="entry name" value="RsbRD_N_dom"/>
</dbReference>
<dbReference type="InterPro" id="IPR051932">
    <property type="entry name" value="Bact_StressResp_Reg"/>
</dbReference>
<dbReference type="EMBL" id="BMJV01000010">
    <property type="protein sequence ID" value="GGG84366.1"/>
    <property type="molecule type" value="Genomic_DNA"/>
</dbReference>
<keyword evidence="4" id="KW-1185">Reference proteome</keyword>
<dbReference type="PROSITE" id="PS50801">
    <property type="entry name" value="STAS"/>
    <property type="match status" value="1"/>
</dbReference>
<gene>
    <name evidence="3" type="ORF">GCM10011415_38070</name>
</gene>
<dbReference type="RefSeq" id="WP_229673369.1">
    <property type="nucleotide sequence ID" value="NZ_BMJV01000010.1"/>
</dbReference>
<evidence type="ECO:0000256" key="1">
    <source>
        <dbReference type="ARBA" id="ARBA00022553"/>
    </source>
</evidence>
<feature type="domain" description="STAS" evidence="2">
    <location>
        <begin position="170"/>
        <end position="281"/>
    </location>
</feature>
<dbReference type="Pfam" id="PF14361">
    <property type="entry name" value="RsbRD_N"/>
    <property type="match status" value="1"/>
</dbReference>
<proteinExistence type="predicted"/>
<dbReference type="Proteomes" id="UP000617145">
    <property type="component" value="Unassembled WGS sequence"/>
</dbReference>
<organism evidence="3 4">
    <name type="scientific">Salipiger pallidus</name>
    <dbReference type="NCBI Taxonomy" id="1775170"/>
    <lineage>
        <taxon>Bacteria</taxon>
        <taxon>Pseudomonadati</taxon>
        <taxon>Pseudomonadota</taxon>
        <taxon>Alphaproteobacteria</taxon>
        <taxon>Rhodobacterales</taxon>
        <taxon>Roseobacteraceae</taxon>
        <taxon>Salipiger</taxon>
    </lineage>
</organism>
<reference evidence="3" key="2">
    <citation type="submission" date="2020-09" db="EMBL/GenBank/DDBJ databases">
        <authorList>
            <person name="Sun Q."/>
            <person name="Zhou Y."/>
        </authorList>
    </citation>
    <scope>NUCLEOTIDE SEQUENCE</scope>
    <source>
        <strain evidence="3">CGMCC 1.15762</strain>
    </source>
</reference>
<dbReference type="Gene3D" id="3.30.750.24">
    <property type="entry name" value="STAS domain"/>
    <property type="match status" value="1"/>
</dbReference>
<protein>
    <submittedName>
        <fullName evidence="3">Polyvinylalcohol dehydrogenase</fullName>
    </submittedName>
</protein>
<reference evidence="3" key="1">
    <citation type="journal article" date="2014" name="Int. J. Syst. Evol. Microbiol.">
        <title>Complete genome sequence of Corynebacterium casei LMG S-19264T (=DSM 44701T), isolated from a smear-ripened cheese.</title>
        <authorList>
            <consortium name="US DOE Joint Genome Institute (JGI-PGF)"/>
            <person name="Walter F."/>
            <person name="Albersmeier A."/>
            <person name="Kalinowski J."/>
            <person name="Ruckert C."/>
        </authorList>
    </citation>
    <scope>NUCLEOTIDE SEQUENCE</scope>
    <source>
        <strain evidence="3">CGMCC 1.15762</strain>
    </source>
</reference>
<dbReference type="CDD" id="cd07041">
    <property type="entry name" value="STAS_RsbR_RsbS_like"/>
    <property type="match status" value="1"/>
</dbReference>
<name>A0A8J2ZMY9_9RHOB</name>
<dbReference type="InterPro" id="IPR002645">
    <property type="entry name" value="STAS_dom"/>
</dbReference>
<sequence>MTEFHNMPVRHIHVILDNERASLLRAWGSTQAEEGLIRKDLFSEREARSQIEMLYDALTKGVSASIESDALDPEADCWDDLRAALAEVTRERTKRGVSTGEMAAFVLALKYPLFERLGATVDDTNGGVLIEAINQFTRLIDAVSLYTTELCISERDKTIKRQQDEMMELASPVVELWDRIIAVPLVGTLDSMRAQEVMENTLSAIVDKKADIVIIDITGVVTVDTQVAQHLIRTAAAVRLMGGEAIISGISPRIAQTMVQLGVDTGEIRTRSSLRMALADAFRTLETDVVIRTAK</sequence>
<evidence type="ECO:0000313" key="4">
    <source>
        <dbReference type="Proteomes" id="UP000617145"/>
    </source>
</evidence>
<dbReference type="PANTHER" id="PTHR33745:SF3">
    <property type="entry name" value="RSBT CO-ANTAGONIST PROTEIN RSBRC"/>
    <property type="match status" value="1"/>
</dbReference>
<accession>A0A8J2ZMY9</accession>
<dbReference type="Pfam" id="PF01740">
    <property type="entry name" value="STAS"/>
    <property type="match status" value="1"/>
</dbReference>
<dbReference type="SUPFAM" id="SSF52091">
    <property type="entry name" value="SpoIIaa-like"/>
    <property type="match status" value="1"/>
</dbReference>
<keyword evidence="1" id="KW-0597">Phosphoprotein</keyword>
<evidence type="ECO:0000259" key="2">
    <source>
        <dbReference type="PROSITE" id="PS50801"/>
    </source>
</evidence>